<feature type="compositionally biased region" description="Basic residues" evidence="1">
    <location>
        <begin position="56"/>
        <end position="65"/>
    </location>
</feature>
<feature type="compositionally biased region" description="Low complexity" evidence="1">
    <location>
        <begin position="39"/>
        <end position="52"/>
    </location>
</feature>
<name>A0A0G4LLX6_VERLO</name>
<protein>
    <submittedName>
        <fullName evidence="2">Uncharacterized protein</fullName>
    </submittedName>
</protein>
<feature type="region of interest" description="Disordered" evidence="1">
    <location>
        <begin position="35"/>
        <end position="65"/>
    </location>
</feature>
<sequence length="65" mass="6689">KNKNGAGNAGLFGKKNNKREEVEVVDYAALEARHHRGKGTNNAGANAGTNAATGGGKRKKNKNGA</sequence>
<dbReference type="AlphaFoldDB" id="A0A0G4LLX6"/>
<dbReference type="Proteomes" id="UP000044602">
    <property type="component" value="Unassembled WGS sequence"/>
</dbReference>
<organism evidence="2 3">
    <name type="scientific">Verticillium longisporum</name>
    <name type="common">Verticillium dahliae var. longisporum</name>
    <dbReference type="NCBI Taxonomy" id="100787"/>
    <lineage>
        <taxon>Eukaryota</taxon>
        <taxon>Fungi</taxon>
        <taxon>Dikarya</taxon>
        <taxon>Ascomycota</taxon>
        <taxon>Pezizomycotina</taxon>
        <taxon>Sordariomycetes</taxon>
        <taxon>Hypocreomycetidae</taxon>
        <taxon>Glomerellales</taxon>
        <taxon>Plectosphaerellaceae</taxon>
        <taxon>Verticillium</taxon>
    </lineage>
</organism>
<feature type="non-terminal residue" evidence="2">
    <location>
        <position position="1"/>
    </location>
</feature>
<dbReference type="EMBL" id="CVQH01015102">
    <property type="protein sequence ID" value="CRK23047.1"/>
    <property type="molecule type" value="Genomic_DNA"/>
</dbReference>
<accession>A0A0G4LLX6</accession>
<keyword evidence="3" id="KW-1185">Reference proteome</keyword>
<feature type="non-terminal residue" evidence="2">
    <location>
        <position position="65"/>
    </location>
</feature>
<evidence type="ECO:0000313" key="2">
    <source>
        <dbReference type="EMBL" id="CRK23047.1"/>
    </source>
</evidence>
<proteinExistence type="predicted"/>
<gene>
    <name evidence="2" type="ORF">BN1708_018008</name>
</gene>
<reference evidence="2 3" key="1">
    <citation type="submission" date="2015-05" db="EMBL/GenBank/DDBJ databases">
        <authorList>
            <person name="Wang D.B."/>
            <person name="Wang M."/>
        </authorList>
    </citation>
    <scope>NUCLEOTIDE SEQUENCE [LARGE SCALE GENOMIC DNA]</scope>
    <source>
        <strain evidence="2">VL1</strain>
    </source>
</reference>
<evidence type="ECO:0000256" key="1">
    <source>
        <dbReference type="SAM" id="MobiDB-lite"/>
    </source>
</evidence>
<evidence type="ECO:0000313" key="3">
    <source>
        <dbReference type="Proteomes" id="UP000044602"/>
    </source>
</evidence>